<dbReference type="GO" id="GO:0016020">
    <property type="term" value="C:membrane"/>
    <property type="evidence" value="ECO:0000318"/>
    <property type="project" value="GO_Central"/>
</dbReference>
<dbReference type="AlphaFoldDB" id="A0DCM5"/>
<dbReference type="STRING" id="5888.A0DCM5"/>
<accession>A0DCM5</accession>
<dbReference type="InterPro" id="IPR045269">
    <property type="entry name" value="Atg1-like"/>
</dbReference>
<evidence type="ECO:0000256" key="5">
    <source>
        <dbReference type="PROSITE-ProRule" id="PRU10141"/>
    </source>
</evidence>
<dbReference type="Pfam" id="PF00069">
    <property type="entry name" value="Pkinase"/>
    <property type="match status" value="1"/>
</dbReference>
<dbReference type="Proteomes" id="UP000000600">
    <property type="component" value="Unassembled WGS sequence"/>
</dbReference>
<evidence type="ECO:0000256" key="3">
    <source>
        <dbReference type="ARBA" id="ARBA00022777"/>
    </source>
</evidence>
<keyword evidence="2 5" id="KW-0547">Nucleotide-binding</keyword>
<evidence type="ECO:0000256" key="4">
    <source>
        <dbReference type="ARBA" id="ARBA00022840"/>
    </source>
</evidence>
<dbReference type="EMBL" id="CT868374">
    <property type="protein sequence ID" value="CAK80792.1"/>
    <property type="molecule type" value="Genomic_DNA"/>
</dbReference>
<dbReference type="PANTHER" id="PTHR24348:SF22">
    <property type="entry name" value="NON-SPECIFIC SERINE_THREONINE PROTEIN KINASE"/>
    <property type="match status" value="1"/>
</dbReference>
<dbReference type="PROSITE" id="PS00107">
    <property type="entry name" value="PROTEIN_KINASE_ATP"/>
    <property type="match status" value="1"/>
</dbReference>
<dbReference type="GO" id="GO:0000407">
    <property type="term" value="C:phagophore assembly site"/>
    <property type="evidence" value="ECO:0000318"/>
    <property type="project" value="GO_Central"/>
</dbReference>
<evidence type="ECO:0000313" key="9">
    <source>
        <dbReference type="EMBL" id="CAK80792.1"/>
    </source>
</evidence>
<dbReference type="eggNOG" id="KOG0595">
    <property type="taxonomic scope" value="Eukaryota"/>
</dbReference>
<keyword evidence="1" id="KW-0808">Transferase</keyword>
<dbReference type="Gene3D" id="1.10.510.10">
    <property type="entry name" value="Transferase(Phosphotransferase) domain 1"/>
    <property type="match status" value="1"/>
</dbReference>
<dbReference type="InParanoid" id="A0DCM5"/>
<dbReference type="PANTHER" id="PTHR24348">
    <property type="entry name" value="SERINE/THREONINE-PROTEIN KINASE UNC-51-RELATED"/>
    <property type="match status" value="1"/>
</dbReference>
<keyword evidence="7" id="KW-1133">Transmembrane helix</keyword>
<evidence type="ECO:0000256" key="7">
    <source>
        <dbReference type="SAM" id="Phobius"/>
    </source>
</evidence>
<evidence type="ECO:0000313" key="10">
    <source>
        <dbReference type="Proteomes" id="UP000000600"/>
    </source>
</evidence>
<dbReference type="RefSeq" id="XP_001448189.1">
    <property type="nucleotide sequence ID" value="XM_001448152.1"/>
</dbReference>
<dbReference type="GO" id="GO:0010506">
    <property type="term" value="P:regulation of autophagy"/>
    <property type="evidence" value="ECO:0000318"/>
    <property type="project" value="GO_Central"/>
</dbReference>
<keyword evidence="7" id="KW-0472">Membrane</keyword>
<reference evidence="9 10" key="1">
    <citation type="journal article" date="2006" name="Nature">
        <title>Global trends of whole-genome duplications revealed by the ciliate Paramecium tetraurelia.</title>
        <authorList>
            <consortium name="Genoscope"/>
            <person name="Aury J.-M."/>
            <person name="Jaillon O."/>
            <person name="Duret L."/>
            <person name="Noel B."/>
            <person name="Jubin C."/>
            <person name="Porcel B.M."/>
            <person name="Segurens B."/>
            <person name="Daubin V."/>
            <person name="Anthouard V."/>
            <person name="Aiach N."/>
            <person name="Arnaiz O."/>
            <person name="Billaut A."/>
            <person name="Beisson J."/>
            <person name="Blanc I."/>
            <person name="Bouhouche K."/>
            <person name="Camara F."/>
            <person name="Duharcourt S."/>
            <person name="Guigo R."/>
            <person name="Gogendeau D."/>
            <person name="Katinka M."/>
            <person name="Keller A.-M."/>
            <person name="Kissmehl R."/>
            <person name="Klotz C."/>
            <person name="Koll F."/>
            <person name="Le Moue A."/>
            <person name="Lepere C."/>
            <person name="Malinsky S."/>
            <person name="Nowacki M."/>
            <person name="Nowak J.K."/>
            <person name="Plattner H."/>
            <person name="Poulain J."/>
            <person name="Ruiz F."/>
            <person name="Serrano V."/>
            <person name="Zagulski M."/>
            <person name="Dessen P."/>
            <person name="Betermier M."/>
            <person name="Weissenbach J."/>
            <person name="Scarpelli C."/>
            <person name="Schachter V."/>
            <person name="Sperling L."/>
            <person name="Meyer E."/>
            <person name="Cohen J."/>
            <person name="Wincker P."/>
        </authorList>
    </citation>
    <scope>NUCLEOTIDE SEQUENCE [LARGE SCALE GENOMIC DNA]</scope>
    <source>
        <strain evidence="9 10">Stock d4-2</strain>
    </source>
</reference>
<dbReference type="GO" id="GO:0005776">
    <property type="term" value="C:autophagosome"/>
    <property type="evidence" value="ECO:0000318"/>
    <property type="project" value="GO_Central"/>
</dbReference>
<dbReference type="GO" id="GO:0000045">
    <property type="term" value="P:autophagosome assembly"/>
    <property type="evidence" value="ECO:0000318"/>
    <property type="project" value="GO_Central"/>
</dbReference>
<proteinExistence type="predicted"/>
<dbReference type="SMART" id="SM00220">
    <property type="entry name" value="S_TKc"/>
    <property type="match status" value="1"/>
</dbReference>
<dbReference type="GeneID" id="5033974"/>
<evidence type="ECO:0000256" key="6">
    <source>
        <dbReference type="SAM" id="MobiDB-lite"/>
    </source>
</evidence>
<dbReference type="SUPFAM" id="SSF56112">
    <property type="entry name" value="Protein kinase-like (PK-like)"/>
    <property type="match status" value="1"/>
</dbReference>
<feature type="domain" description="Protein kinase" evidence="8">
    <location>
        <begin position="16"/>
        <end position="281"/>
    </location>
</feature>
<dbReference type="InterPro" id="IPR017441">
    <property type="entry name" value="Protein_kinase_ATP_BS"/>
</dbReference>
<evidence type="ECO:0000256" key="1">
    <source>
        <dbReference type="ARBA" id="ARBA00022679"/>
    </source>
</evidence>
<dbReference type="HOGENOM" id="CLU_000288_37_6_1"/>
<organism evidence="9 10">
    <name type="scientific">Paramecium tetraurelia</name>
    <dbReference type="NCBI Taxonomy" id="5888"/>
    <lineage>
        <taxon>Eukaryota</taxon>
        <taxon>Sar</taxon>
        <taxon>Alveolata</taxon>
        <taxon>Ciliophora</taxon>
        <taxon>Intramacronucleata</taxon>
        <taxon>Oligohymenophorea</taxon>
        <taxon>Peniculida</taxon>
        <taxon>Parameciidae</taxon>
        <taxon>Paramecium</taxon>
    </lineage>
</organism>
<dbReference type="FunFam" id="1.10.510.10:FF:000654">
    <property type="entry name" value="Protein kinase, putative"/>
    <property type="match status" value="1"/>
</dbReference>
<name>A0DCM5_PARTE</name>
<dbReference type="GO" id="GO:0004674">
    <property type="term" value="F:protein serine/threonine kinase activity"/>
    <property type="evidence" value="ECO:0000318"/>
    <property type="project" value="GO_Central"/>
</dbReference>
<dbReference type="InterPro" id="IPR011009">
    <property type="entry name" value="Kinase-like_dom_sf"/>
</dbReference>
<dbReference type="FunFam" id="3.30.200.20:FF:000042">
    <property type="entry name" value="Aurora kinase A"/>
    <property type="match status" value="1"/>
</dbReference>
<dbReference type="OMA" id="ITEIEFQ"/>
<dbReference type="InterPro" id="IPR000719">
    <property type="entry name" value="Prot_kinase_dom"/>
</dbReference>
<protein>
    <recommendedName>
        <fullName evidence="8">Protein kinase domain-containing protein</fullName>
    </recommendedName>
</protein>
<keyword evidence="4 5" id="KW-0067">ATP-binding</keyword>
<dbReference type="OrthoDB" id="312185at2759"/>
<gene>
    <name evidence="9" type="ORF">GSPATT00015671001</name>
</gene>
<keyword evidence="3" id="KW-0418">Kinase</keyword>
<feature type="binding site" evidence="5">
    <location>
        <position position="46"/>
    </location>
    <ligand>
        <name>ATP</name>
        <dbReference type="ChEBI" id="CHEBI:30616"/>
    </ligand>
</feature>
<dbReference type="PROSITE" id="PS50011">
    <property type="entry name" value="PROTEIN_KINASE_DOM"/>
    <property type="match status" value="1"/>
</dbReference>
<dbReference type="KEGG" id="ptm:GSPATT00015671001"/>
<feature type="region of interest" description="Disordered" evidence="6">
    <location>
        <begin position="572"/>
        <end position="592"/>
    </location>
</feature>
<dbReference type="GO" id="GO:0005737">
    <property type="term" value="C:cytoplasm"/>
    <property type="evidence" value="ECO:0000318"/>
    <property type="project" value="GO_Central"/>
</dbReference>
<dbReference type="GO" id="GO:0005829">
    <property type="term" value="C:cytosol"/>
    <property type="evidence" value="ECO:0000318"/>
    <property type="project" value="GO_Central"/>
</dbReference>
<dbReference type="GO" id="GO:0005524">
    <property type="term" value="F:ATP binding"/>
    <property type="evidence" value="ECO:0007669"/>
    <property type="project" value="UniProtKB-UniRule"/>
</dbReference>
<feature type="transmembrane region" description="Helical" evidence="7">
    <location>
        <begin position="543"/>
        <end position="564"/>
    </location>
</feature>
<evidence type="ECO:0000256" key="2">
    <source>
        <dbReference type="ARBA" id="ARBA00022741"/>
    </source>
</evidence>
<keyword evidence="7" id="KW-0812">Transmembrane</keyword>
<keyword evidence="10" id="KW-1185">Reference proteome</keyword>
<evidence type="ECO:0000259" key="8">
    <source>
        <dbReference type="PROSITE" id="PS50011"/>
    </source>
</evidence>
<sequence>MSQLNRSVKQIGQYQYNERHCLGEGAYGKVFQGQDIKTNEIVAIKKMDLALFERDTYLRNQIVSEIEILKKFNHPNIVRFIDLITTQRSLYIITELCKDGDLKEFIQKKRISEQETQGIMLQIINGFKELVKQGVIHRDLKPANILNHEGIVKIADFGFAKYVDNYTSQLLRSCVGSPLYMAPQILQRKTYSTKCDIWSIGVIFYEMVFHDVPWKGRDEQDLLKNILMKPLVFKHNGITEFTREFLTKALIVEESERIQWDQVFQMFESMEKGLVSNNPTLQKLYNDQNLSWMQKQSQKMTGDQLCKQLVFLQQMKSDIAFRHFVNLELYQKLDQLKRIFRSDQSIEECVFQLSRLVVAYSYLLVQLIEETCDSGEDMLIKGTKWNILNYTKNEQEYYKIFFANCKESLMKDSTQFDTEINDVERNKLEENLTNKIIKIIGDSFDDLKKKAAEDNHYASLIAIELLLDQQIIHKNIVKITEIEFQQILAEKQQKDDWKKILDRISQQMEIISLQIYIYCLFKLKTHSNMVSRLLVELDSTTEWILIFGVIFGILIIMIIVYRLCRRSQKQQPKYQNNSKNFKDIPKSEQIQDDEKLQNRMDTSMTKKEFFVIEEEPEKKNDNNDNYNPGDVNESINLSNVFNLEGEGKQYQNTKYTQIRQN</sequence>